<dbReference type="Gene3D" id="3.60.21.10">
    <property type="match status" value="1"/>
</dbReference>
<organism evidence="2 3">
    <name type="scientific">Marivirga sericea</name>
    <dbReference type="NCBI Taxonomy" id="1028"/>
    <lineage>
        <taxon>Bacteria</taxon>
        <taxon>Pseudomonadati</taxon>
        <taxon>Bacteroidota</taxon>
        <taxon>Cytophagia</taxon>
        <taxon>Cytophagales</taxon>
        <taxon>Marivirgaceae</taxon>
        <taxon>Marivirga</taxon>
    </lineage>
</organism>
<dbReference type="InterPro" id="IPR029052">
    <property type="entry name" value="Metallo-depent_PP-like"/>
</dbReference>
<dbReference type="GO" id="GO:0009245">
    <property type="term" value="P:lipid A biosynthetic process"/>
    <property type="evidence" value="ECO:0007669"/>
    <property type="project" value="TreeGrafter"/>
</dbReference>
<dbReference type="GO" id="GO:0008758">
    <property type="term" value="F:UDP-2,3-diacylglucosamine hydrolase activity"/>
    <property type="evidence" value="ECO:0007669"/>
    <property type="project" value="TreeGrafter"/>
</dbReference>
<dbReference type="PANTHER" id="PTHR34990:SF1">
    <property type="entry name" value="UDP-2,3-DIACYLGLUCOSAMINE HYDROLASE"/>
    <property type="match status" value="1"/>
</dbReference>
<dbReference type="InterPro" id="IPR043461">
    <property type="entry name" value="LpxH-like"/>
</dbReference>
<sequence>MKTLNLDIPTGKKIYFASDFHLGAPNLKESHNRELRIVRWMDHIKDDAAALFLVGDIFDFWHEYKKAIPKGFIRFQGKLAELADSGLPIYLFTGNHDMWMFGYFTEELGIDVFRKPITLLANEQKLLIGHGDGLGPGDRQYKFLKKVFANSVCQWLFRQIHPDLGIRIANQWSASSRISSSTKETEEFLGEGEWLWTYSKEIEKHTHHDFYVFGHRHLPLDLEVNENSRYINLGEWVNYNTFASFNGKDFVLEKFHEE</sequence>
<evidence type="ECO:0000256" key="1">
    <source>
        <dbReference type="ARBA" id="ARBA00022801"/>
    </source>
</evidence>
<dbReference type="PANTHER" id="PTHR34990">
    <property type="entry name" value="UDP-2,3-DIACYLGLUCOSAMINE HYDROLASE-RELATED"/>
    <property type="match status" value="1"/>
</dbReference>
<dbReference type="STRING" id="1028.SAMN05661096_02987"/>
<dbReference type="RefSeq" id="WP_085518140.1">
    <property type="nucleotide sequence ID" value="NZ_FXAW01000006.1"/>
</dbReference>
<dbReference type="EMBL" id="FXAW01000006">
    <property type="protein sequence ID" value="SMG43185.1"/>
    <property type="molecule type" value="Genomic_DNA"/>
</dbReference>
<keyword evidence="1 2" id="KW-0378">Hydrolase</keyword>
<name>A0A1X7KR25_9BACT</name>
<dbReference type="CDD" id="cd07398">
    <property type="entry name" value="MPP_YbbF-LpxH"/>
    <property type="match status" value="1"/>
</dbReference>
<dbReference type="Proteomes" id="UP000193804">
    <property type="component" value="Unassembled WGS sequence"/>
</dbReference>
<accession>A0A1X7KR25</accession>
<proteinExistence type="predicted"/>
<dbReference type="GO" id="GO:0016020">
    <property type="term" value="C:membrane"/>
    <property type="evidence" value="ECO:0007669"/>
    <property type="project" value="GOC"/>
</dbReference>
<reference evidence="3" key="1">
    <citation type="submission" date="2017-04" db="EMBL/GenBank/DDBJ databases">
        <authorList>
            <person name="Varghese N."/>
            <person name="Submissions S."/>
        </authorList>
    </citation>
    <scope>NUCLEOTIDE SEQUENCE [LARGE SCALE GENOMIC DNA]</scope>
    <source>
        <strain evidence="3">DSM 4125</strain>
    </source>
</reference>
<dbReference type="OrthoDB" id="9802481at2"/>
<evidence type="ECO:0000313" key="2">
    <source>
        <dbReference type="EMBL" id="SMG43185.1"/>
    </source>
</evidence>
<evidence type="ECO:0000313" key="3">
    <source>
        <dbReference type="Proteomes" id="UP000193804"/>
    </source>
</evidence>
<dbReference type="AlphaFoldDB" id="A0A1X7KR25"/>
<dbReference type="SUPFAM" id="SSF56300">
    <property type="entry name" value="Metallo-dependent phosphatases"/>
    <property type="match status" value="1"/>
</dbReference>
<keyword evidence="3" id="KW-1185">Reference proteome</keyword>
<gene>
    <name evidence="2" type="ORF">SAMN05661096_02987</name>
</gene>
<protein>
    <submittedName>
        <fullName evidence="2">UDP-2,3-diacylglucosamine hydrolase</fullName>
    </submittedName>
</protein>